<dbReference type="AlphaFoldDB" id="A0A1B6FDL9"/>
<dbReference type="EMBL" id="GECZ01021481">
    <property type="protein sequence ID" value="JAS48288.1"/>
    <property type="molecule type" value="Transcribed_RNA"/>
</dbReference>
<sequence length="120" mass="14077">FFFSKLTYFAMNLILATSMLMFCSSNTFEEYNKKRLLELGNMLTERLKDPTNQGSELLEGFQEYIGELYDVYEKVSTRDGELIKRGIEEFDIANKSGTTLHFKMNVNFNLLKEKYLLLEL</sequence>
<feature type="non-terminal residue" evidence="2">
    <location>
        <position position="1"/>
    </location>
</feature>
<protein>
    <submittedName>
        <fullName evidence="2">Uncharacterized protein</fullName>
    </submittedName>
</protein>
<organism evidence="2">
    <name type="scientific">Cuerna arida</name>
    <dbReference type="NCBI Taxonomy" id="1464854"/>
    <lineage>
        <taxon>Eukaryota</taxon>
        <taxon>Metazoa</taxon>
        <taxon>Ecdysozoa</taxon>
        <taxon>Arthropoda</taxon>
        <taxon>Hexapoda</taxon>
        <taxon>Insecta</taxon>
        <taxon>Pterygota</taxon>
        <taxon>Neoptera</taxon>
        <taxon>Paraneoptera</taxon>
        <taxon>Hemiptera</taxon>
        <taxon>Auchenorrhyncha</taxon>
        <taxon>Membracoidea</taxon>
        <taxon>Cicadellidae</taxon>
        <taxon>Cicadellinae</taxon>
        <taxon>Proconiini</taxon>
        <taxon>Cuerna</taxon>
    </lineage>
</organism>
<feature type="signal peptide" evidence="1">
    <location>
        <begin position="1"/>
        <end position="25"/>
    </location>
</feature>
<accession>A0A1B6FDL9</accession>
<name>A0A1B6FDL9_9HEMI</name>
<reference evidence="2" key="1">
    <citation type="submission" date="2015-11" db="EMBL/GenBank/DDBJ databases">
        <title>De novo transcriptome assembly of four potential Pierce s Disease insect vectors from Arizona vineyards.</title>
        <authorList>
            <person name="Tassone E.E."/>
        </authorList>
    </citation>
    <scope>NUCLEOTIDE SEQUENCE</scope>
</reference>
<feature type="chain" id="PRO_5008582778" evidence="1">
    <location>
        <begin position="26"/>
        <end position="120"/>
    </location>
</feature>
<evidence type="ECO:0000256" key="1">
    <source>
        <dbReference type="SAM" id="SignalP"/>
    </source>
</evidence>
<evidence type="ECO:0000313" key="2">
    <source>
        <dbReference type="EMBL" id="JAS48288.1"/>
    </source>
</evidence>
<gene>
    <name evidence="2" type="ORF">g.628</name>
</gene>
<proteinExistence type="predicted"/>
<keyword evidence="1" id="KW-0732">Signal</keyword>